<keyword evidence="3 7" id="KW-0812">Transmembrane</keyword>
<name>A0A226EX11_FOLCA</name>
<gene>
    <name evidence="11" type="ORF">Fcan01_01355</name>
</gene>
<dbReference type="OrthoDB" id="1100386at2759"/>
<evidence type="ECO:0000256" key="6">
    <source>
        <dbReference type="ARBA" id="ARBA00023157"/>
    </source>
</evidence>
<feature type="signal peptide" evidence="8">
    <location>
        <begin position="1"/>
        <end position="15"/>
    </location>
</feature>
<evidence type="ECO:0000256" key="3">
    <source>
        <dbReference type="ARBA" id="ARBA00022692"/>
    </source>
</evidence>
<keyword evidence="6" id="KW-1015">Disulfide bond</keyword>
<protein>
    <submittedName>
        <fullName evidence="11">Latrophilin-like protein 1</fullName>
    </submittedName>
</protein>
<feature type="transmembrane region" description="Helical" evidence="7">
    <location>
        <begin position="796"/>
        <end position="821"/>
    </location>
</feature>
<sequence>MLLVVILIYLNFVTGQSQVANLPPCLWSRYLAEHVITSPLSEYIGVIKSVSERYETSVVDEFPCRKVNLQEWVCVLHIDKLSEYLGDAGVTNVNLTVSQCGGSNSCIPAKTVRPPTSYECEDSYCINTCKDGVYPCTNSGVLLDSDDCLLKPKCFIDSHWNRTMDKEKCLPPGGCINNSDCSDAQSCIYNRCSNPCFGHKCGVNTECKVSNQTPKCYCVKGTESSYRLRDVRSGIRGCQRVITHRCTQLGVGCPENFTCLNEQCHINCVNEESCLGNNETCHEGICRANCSSSIRHCRRTEVCRDGLCVRSVRSAKSGFQNCVRTDGYGNAWSVGPDEVGEQACPSGSIGNVTWTCGKGGKFTTQVPNYSGCRSLWVDILVAEADTVRTLNDTYAFLDKLVNDTASPNKTNLLYFGTEIPRIINATIKAMKASNENTTSFEKLQPLVKKSIQSLDNLLASKQEWGQLPQNERSSVLTELIGTIESAAILLVPKLEPNKTDGDKETQVLHTPTTRVKLGTIHFEKNTSQATTTTISDSENESDTSKVVVDIVPNQNATDTGKTRLKYVFVSMDAKTSQYLFPGMKENNKSLVDNHQAINGDVVSLTIVQSWENGTDSVVYNGTGNPSVDIIKNVSVEITFTHELNTWGKYGHDIRRKCGHEDVSAVLSSGSCVYWDVNKLHWSTDGCHLVKSTSTVTICKCNHLTSFAVLMDTHNCHGDDVLLEILTIVLCTLSALALFLTWIAYTVVKSRLRERSIITKHLSFNLMLGNIFLIVLLDRDYFNLNSTFCSLTGVAAHFVFIHAFMWMSVEGWHLYGMLFRVARTPLMTIKRYKIACLALSVVIVAVTFTTGWALGGDAYGNEAVCWLNDDYIWGFNSPVAIILGINLVILIATLRLSATIEKSKIRETNETNLVRPQGPQSPNRKWITGGLSLTILLGVTWVFGYFMLFPGISGYISAYIFTILCASQGILIFVLYCVMDETVMEYFKKRLQSSMDSQFRLISRS</sequence>
<dbReference type="Gene3D" id="1.20.1070.10">
    <property type="entry name" value="Rhodopsin 7-helix transmembrane proteins"/>
    <property type="match status" value="1"/>
</dbReference>
<feature type="domain" description="GAIN-B" evidence="9">
    <location>
        <begin position="523"/>
        <end position="716"/>
    </location>
</feature>
<evidence type="ECO:0000256" key="4">
    <source>
        <dbReference type="ARBA" id="ARBA00022989"/>
    </source>
</evidence>
<comment type="caution">
    <text evidence="11">The sequence shown here is derived from an EMBL/GenBank/DDBJ whole genome shotgun (WGS) entry which is preliminary data.</text>
</comment>
<keyword evidence="8" id="KW-0732">Signal</keyword>
<evidence type="ECO:0000259" key="9">
    <source>
        <dbReference type="PROSITE" id="PS50221"/>
    </source>
</evidence>
<dbReference type="STRING" id="158441.A0A226EX11"/>
<dbReference type="InterPro" id="IPR017981">
    <property type="entry name" value="GPCR_2-like_7TM"/>
</dbReference>
<dbReference type="Proteomes" id="UP000198287">
    <property type="component" value="Unassembled WGS sequence"/>
</dbReference>
<evidence type="ECO:0000256" key="8">
    <source>
        <dbReference type="SAM" id="SignalP"/>
    </source>
</evidence>
<dbReference type="InterPro" id="IPR057244">
    <property type="entry name" value="GAIN_B"/>
</dbReference>
<dbReference type="Pfam" id="PF16489">
    <property type="entry name" value="GAIN"/>
    <property type="match status" value="1"/>
</dbReference>
<dbReference type="InterPro" id="IPR000203">
    <property type="entry name" value="GPS"/>
</dbReference>
<dbReference type="InterPro" id="IPR032471">
    <property type="entry name" value="AGRL2-4_GAIN_subdom_A"/>
</dbReference>
<dbReference type="GO" id="GO:0005886">
    <property type="term" value="C:plasma membrane"/>
    <property type="evidence" value="ECO:0007669"/>
    <property type="project" value="UniProtKB-SubCell"/>
</dbReference>
<evidence type="ECO:0000256" key="2">
    <source>
        <dbReference type="ARBA" id="ARBA00022475"/>
    </source>
</evidence>
<dbReference type="PROSITE" id="PS50261">
    <property type="entry name" value="G_PROTEIN_RECEP_F2_4"/>
    <property type="match status" value="1"/>
</dbReference>
<dbReference type="PROSITE" id="PS50221">
    <property type="entry name" value="GAIN_B"/>
    <property type="match status" value="1"/>
</dbReference>
<dbReference type="InterPro" id="IPR046338">
    <property type="entry name" value="GAIN_dom_sf"/>
</dbReference>
<evidence type="ECO:0000313" key="12">
    <source>
        <dbReference type="Proteomes" id="UP000198287"/>
    </source>
</evidence>
<dbReference type="PANTHER" id="PTHR12011">
    <property type="entry name" value="ADHESION G-PROTEIN COUPLED RECEPTOR"/>
    <property type="match status" value="1"/>
</dbReference>
<dbReference type="GO" id="GO:0007166">
    <property type="term" value="P:cell surface receptor signaling pathway"/>
    <property type="evidence" value="ECO:0007669"/>
    <property type="project" value="InterPro"/>
</dbReference>
<dbReference type="InterPro" id="IPR009030">
    <property type="entry name" value="Growth_fac_rcpt_cys_sf"/>
</dbReference>
<dbReference type="PRINTS" id="PR00249">
    <property type="entry name" value="GPCRSECRETIN"/>
</dbReference>
<comment type="subcellular location">
    <subcellularLocation>
        <location evidence="1">Cell membrane</location>
        <topology evidence="1">Multi-pass membrane protein</topology>
    </subcellularLocation>
</comment>
<dbReference type="SUPFAM" id="SSF81321">
    <property type="entry name" value="Family A G protein-coupled receptor-like"/>
    <property type="match status" value="1"/>
</dbReference>
<feature type="transmembrane region" description="Helical" evidence="7">
    <location>
        <begin position="756"/>
        <end position="776"/>
    </location>
</feature>
<evidence type="ECO:0000259" key="10">
    <source>
        <dbReference type="PROSITE" id="PS50261"/>
    </source>
</evidence>
<keyword evidence="5 7" id="KW-0472">Membrane</keyword>
<feature type="domain" description="G-protein coupled receptors family 2 profile 2" evidence="10">
    <location>
        <begin position="722"/>
        <end position="979"/>
    </location>
</feature>
<feature type="transmembrane region" description="Helical" evidence="7">
    <location>
        <begin position="925"/>
        <end position="947"/>
    </location>
</feature>
<dbReference type="GO" id="GO:0004930">
    <property type="term" value="F:G protein-coupled receptor activity"/>
    <property type="evidence" value="ECO:0007669"/>
    <property type="project" value="InterPro"/>
</dbReference>
<dbReference type="AlphaFoldDB" id="A0A226EX11"/>
<feature type="transmembrane region" description="Helical" evidence="7">
    <location>
        <begin position="720"/>
        <end position="744"/>
    </location>
</feature>
<feature type="transmembrane region" description="Helical" evidence="7">
    <location>
        <begin position="874"/>
        <end position="895"/>
    </location>
</feature>
<accession>A0A226EX11</accession>
<dbReference type="InterPro" id="IPR000832">
    <property type="entry name" value="GPCR_2_secretin-like"/>
</dbReference>
<evidence type="ECO:0000256" key="5">
    <source>
        <dbReference type="ARBA" id="ARBA00023136"/>
    </source>
</evidence>
<dbReference type="OMA" id="NEYFCWI"/>
<evidence type="ECO:0000256" key="1">
    <source>
        <dbReference type="ARBA" id="ARBA00004651"/>
    </source>
</evidence>
<feature type="transmembrane region" description="Helical" evidence="7">
    <location>
        <begin position="833"/>
        <end position="854"/>
    </location>
</feature>
<keyword evidence="4 7" id="KW-1133">Transmembrane helix</keyword>
<evidence type="ECO:0000313" key="11">
    <source>
        <dbReference type="EMBL" id="OXA61708.1"/>
    </source>
</evidence>
<dbReference type="PANTHER" id="PTHR12011:SF347">
    <property type="entry name" value="FI21270P1-RELATED"/>
    <property type="match status" value="1"/>
</dbReference>
<dbReference type="EMBL" id="LNIX01000001">
    <property type="protein sequence ID" value="OXA61708.1"/>
    <property type="molecule type" value="Genomic_DNA"/>
</dbReference>
<keyword evidence="12" id="KW-1185">Reference proteome</keyword>
<organism evidence="11 12">
    <name type="scientific">Folsomia candida</name>
    <name type="common">Springtail</name>
    <dbReference type="NCBI Taxonomy" id="158441"/>
    <lineage>
        <taxon>Eukaryota</taxon>
        <taxon>Metazoa</taxon>
        <taxon>Ecdysozoa</taxon>
        <taxon>Arthropoda</taxon>
        <taxon>Hexapoda</taxon>
        <taxon>Collembola</taxon>
        <taxon>Entomobryomorpha</taxon>
        <taxon>Isotomoidea</taxon>
        <taxon>Isotomidae</taxon>
        <taxon>Proisotominae</taxon>
        <taxon>Folsomia</taxon>
    </lineage>
</organism>
<feature type="chain" id="PRO_5012307923" evidence="8">
    <location>
        <begin position="16"/>
        <end position="1004"/>
    </location>
</feature>
<feature type="transmembrane region" description="Helical" evidence="7">
    <location>
        <begin position="953"/>
        <end position="978"/>
    </location>
</feature>
<dbReference type="SMART" id="SM00303">
    <property type="entry name" value="GPS"/>
    <property type="match status" value="1"/>
</dbReference>
<proteinExistence type="predicted"/>
<evidence type="ECO:0000256" key="7">
    <source>
        <dbReference type="SAM" id="Phobius"/>
    </source>
</evidence>
<reference evidence="11 12" key="1">
    <citation type="submission" date="2015-12" db="EMBL/GenBank/DDBJ databases">
        <title>The genome of Folsomia candida.</title>
        <authorList>
            <person name="Faddeeva A."/>
            <person name="Derks M.F."/>
            <person name="Anvar Y."/>
            <person name="Smit S."/>
            <person name="Van Straalen N."/>
            <person name="Roelofs D."/>
        </authorList>
    </citation>
    <scope>NUCLEOTIDE SEQUENCE [LARGE SCALE GENOMIC DNA]</scope>
    <source>
        <strain evidence="11 12">VU population</strain>
        <tissue evidence="11">Whole body</tissue>
    </source>
</reference>
<dbReference type="Pfam" id="PF00002">
    <property type="entry name" value="7tm_2"/>
    <property type="match status" value="1"/>
</dbReference>
<dbReference type="SUPFAM" id="SSF57184">
    <property type="entry name" value="Growth factor receptor domain"/>
    <property type="match status" value="1"/>
</dbReference>
<dbReference type="Gene3D" id="2.60.220.50">
    <property type="match status" value="1"/>
</dbReference>
<dbReference type="Pfam" id="PF01825">
    <property type="entry name" value="GPS"/>
    <property type="match status" value="1"/>
</dbReference>
<keyword evidence="2" id="KW-1003">Cell membrane</keyword>